<evidence type="ECO:0000313" key="1">
    <source>
        <dbReference type="EMBL" id="KAH9501077.1"/>
    </source>
</evidence>
<name>A0A922KXK8_DERFA</name>
<dbReference type="AlphaFoldDB" id="A0A922KXK8"/>
<comment type="caution">
    <text evidence="1">The sequence shown here is derived from an EMBL/GenBank/DDBJ whole genome shotgun (WGS) entry which is preliminary data.</text>
</comment>
<dbReference type="EMBL" id="ASGP02000006">
    <property type="protein sequence ID" value="KAH9501077.1"/>
    <property type="molecule type" value="Genomic_DNA"/>
</dbReference>
<accession>A0A922KXK8</accession>
<organism evidence="1 2">
    <name type="scientific">Dermatophagoides farinae</name>
    <name type="common">American house dust mite</name>
    <dbReference type="NCBI Taxonomy" id="6954"/>
    <lineage>
        <taxon>Eukaryota</taxon>
        <taxon>Metazoa</taxon>
        <taxon>Ecdysozoa</taxon>
        <taxon>Arthropoda</taxon>
        <taxon>Chelicerata</taxon>
        <taxon>Arachnida</taxon>
        <taxon>Acari</taxon>
        <taxon>Acariformes</taxon>
        <taxon>Sarcoptiformes</taxon>
        <taxon>Astigmata</taxon>
        <taxon>Psoroptidia</taxon>
        <taxon>Analgoidea</taxon>
        <taxon>Pyroglyphidae</taxon>
        <taxon>Dermatophagoidinae</taxon>
        <taxon>Dermatophagoides</taxon>
    </lineage>
</organism>
<keyword evidence="2" id="KW-1185">Reference proteome</keyword>
<proteinExistence type="predicted"/>
<reference evidence="1" key="1">
    <citation type="submission" date="2013-05" db="EMBL/GenBank/DDBJ databases">
        <authorList>
            <person name="Yim A.K.Y."/>
            <person name="Chan T.F."/>
            <person name="Ji K.M."/>
            <person name="Liu X.Y."/>
            <person name="Zhou J.W."/>
            <person name="Li R.Q."/>
            <person name="Yang K.Y."/>
            <person name="Li J."/>
            <person name="Li M."/>
            <person name="Law P.T.W."/>
            <person name="Wu Y.L."/>
            <person name="Cai Z.L."/>
            <person name="Qin H."/>
            <person name="Bao Y."/>
            <person name="Leung R.K.K."/>
            <person name="Ng P.K.S."/>
            <person name="Zou J."/>
            <person name="Zhong X.J."/>
            <person name="Ran P.X."/>
            <person name="Zhong N.S."/>
            <person name="Liu Z.G."/>
            <person name="Tsui S.K.W."/>
        </authorList>
    </citation>
    <scope>NUCLEOTIDE SEQUENCE</scope>
    <source>
        <strain evidence="1">Derf</strain>
        <tissue evidence="1">Whole organism</tissue>
    </source>
</reference>
<evidence type="ECO:0000313" key="2">
    <source>
        <dbReference type="Proteomes" id="UP000790347"/>
    </source>
</evidence>
<sequence>MIYADQSDKSINRKENAPHGTIISQVVVVVPTWINNKSIDLMMAYVESDHRCRRITNHIFDGGGGGFK</sequence>
<dbReference type="Proteomes" id="UP000790347">
    <property type="component" value="Unassembled WGS sequence"/>
</dbReference>
<protein>
    <submittedName>
        <fullName evidence="1">Uncharacterized protein</fullName>
    </submittedName>
</protein>
<reference evidence="1" key="2">
    <citation type="journal article" date="2022" name="Res Sq">
        <title>Comparative Genomics Reveals Insights into the Divergent Evolution of Astigmatic Mites and Household Pest Adaptations.</title>
        <authorList>
            <person name="Xiong Q."/>
            <person name="Wan A.T.-Y."/>
            <person name="Liu X.-Y."/>
            <person name="Fung C.S.-H."/>
            <person name="Xiao X."/>
            <person name="Malainual N."/>
            <person name="Hou J."/>
            <person name="Wang L."/>
            <person name="Wang M."/>
            <person name="Yang K."/>
            <person name="Cui Y."/>
            <person name="Leung E."/>
            <person name="Nong W."/>
            <person name="Shin S.-K."/>
            <person name="Au S."/>
            <person name="Jeong K.Y."/>
            <person name="Chew F.T."/>
            <person name="Hui J."/>
            <person name="Leung T.F."/>
            <person name="Tungtrongchitr A."/>
            <person name="Zhong N."/>
            <person name="Liu Z."/>
            <person name="Tsui S."/>
        </authorList>
    </citation>
    <scope>NUCLEOTIDE SEQUENCE</scope>
    <source>
        <strain evidence="1">Derf</strain>
        <tissue evidence="1">Whole organism</tissue>
    </source>
</reference>
<gene>
    <name evidence="1" type="ORF">DERF_011946</name>
</gene>